<feature type="domain" description="MIP18 family-like" evidence="1">
    <location>
        <begin position="7"/>
        <end position="67"/>
    </location>
</feature>
<dbReference type="Proteomes" id="UP000243859">
    <property type="component" value="Unassembled WGS sequence"/>
</dbReference>
<organism evidence="2 3">
    <name type="scientific">Rhodovulum imhoffii</name>
    <dbReference type="NCBI Taxonomy" id="365340"/>
    <lineage>
        <taxon>Bacteria</taxon>
        <taxon>Pseudomonadati</taxon>
        <taxon>Pseudomonadota</taxon>
        <taxon>Alphaproteobacteria</taxon>
        <taxon>Rhodobacterales</taxon>
        <taxon>Paracoccaceae</taxon>
        <taxon>Rhodovulum</taxon>
    </lineage>
</organism>
<evidence type="ECO:0000313" key="2">
    <source>
        <dbReference type="EMBL" id="PTM99711.1"/>
    </source>
</evidence>
<dbReference type="Gene3D" id="3.30.300.130">
    <property type="entry name" value="Fe-S cluster assembly (FSCA)"/>
    <property type="match status" value="1"/>
</dbReference>
<evidence type="ECO:0000313" key="3">
    <source>
        <dbReference type="Proteomes" id="UP000243859"/>
    </source>
</evidence>
<dbReference type="Pfam" id="PF01883">
    <property type="entry name" value="FeS_assembly_P"/>
    <property type="match status" value="1"/>
</dbReference>
<evidence type="ECO:0000259" key="1">
    <source>
        <dbReference type="Pfam" id="PF01883"/>
    </source>
</evidence>
<dbReference type="RefSeq" id="WP_107893670.1">
    <property type="nucleotide sequence ID" value="NZ_NHSI01000040.1"/>
</dbReference>
<reference evidence="2 3" key="1">
    <citation type="submission" date="2018-04" db="EMBL/GenBank/DDBJ databases">
        <title>Genomic Encyclopedia of Archaeal and Bacterial Type Strains, Phase II (KMG-II): from individual species to whole genera.</title>
        <authorList>
            <person name="Goeker M."/>
        </authorList>
    </citation>
    <scope>NUCLEOTIDE SEQUENCE [LARGE SCALE GENOMIC DNA]</scope>
    <source>
        <strain evidence="2 3">DSM 18064</strain>
    </source>
</reference>
<accession>A0A2T5BL85</accession>
<dbReference type="EMBL" id="QAAA01000035">
    <property type="protein sequence ID" value="PTM99711.1"/>
    <property type="molecule type" value="Genomic_DNA"/>
</dbReference>
<dbReference type="AlphaFoldDB" id="A0A2T5BL85"/>
<dbReference type="OrthoDB" id="3684942at2"/>
<proteinExistence type="predicted"/>
<dbReference type="InterPro" id="IPR002744">
    <property type="entry name" value="MIP18-like"/>
</dbReference>
<dbReference type="InterPro" id="IPR034904">
    <property type="entry name" value="FSCA_dom_sf"/>
</dbReference>
<name>A0A2T5BL85_9RHOB</name>
<sequence>MALMSPEEARDLLRKVPCPGRSRDIVALGFVKSIATTDDGAYVEFTPDIQNVAKILDMEAGIRNALHTAGFAEIELETEPPYDDSSMLLGGPATNPLQIDLSEYDIDPNPDLVEGPGGRARNLLNPDAPDGGAALGAEGDVDEFAATRSEGPQGNADPDYDGALPVFQWEIGPDVAGCESVKVKLSIDSWNYVVCWMAHPGNRLVYVSLQARHWIRDATGARPNPSGRVEGVNLVYDPIRAGVVAIYGTVRDFRPFVEAFRRAFENEEGTREVISPVDLADAPV</sequence>
<protein>
    <submittedName>
        <fullName evidence="2">Uncharacterized protein DUF59</fullName>
    </submittedName>
</protein>
<dbReference type="SUPFAM" id="SSF117916">
    <property type="entry name" value="Fe-S cluster assembly (FSCA) domain-like"/>
    <property type="match status" value="1"/>
</dbReference>
<keyword evidence="3" id="KW-1185">Reference proteome</keyword>
<comment type="caution">
    <text evidence="2">The sequence shown here is derived from an EMBL/GenBank/DDBJ whole genome shotgun (WGS) entry which is preliminary data.</text>
</comment>
<gene>
    <name evidence="2" type="ORF">C8N32_1353</name>
</gene>